<dbReference type="RefSeq" id="XP_068139148.1">
    <property type="nucleotide sequence ID" value="XM_068283047.1"/>
</dbReference>
<feature type="compositionally biased region" description="Basic and acidic residues" evidence="1">
    <location>
        <begin position="209"/>
        <end position="221"/>
    </location>
</feature>
<accession>A0A1D8NIY0</accession>
<dbReference type="GeneID" id="94583652"/>
<dbReference type="VEuPathDB" id="FungiDB:YALI0_E18161g"/>
<evidence type="ECO:0008006" key="4">
    <source>
        <dbReference type="Google" id="ProtNLM"/>
    </source>
</evidence>
<feature type="region of interest" description="Disordered" evidence="1">
    <location>
        <begin position="33"/>
        <end position="75"/>
    </location>
</feature>
<dbReference type="AlphaFoldDB" id="A0A1D8NIY0"/>
<evidence type="ECO:0000313" key="2">
    <source>
        <dbReference type="EMBL" id="AOW05591.1"/>
    </source>
</evidence>
<dbReference type="EMBL" id="CP017557">
    <property type="protein sequence ID" value="AOW05591.1"/>
    <property type="molecule type" value="Genomic_DNA"/>
</dbReference>
<reference evidence="2 3" key="1">
    <citation type="journal article" date="2016" name="PLoS ONE">
        <title>Sequence Assembly of Yarrowia lipolytica Strain W29/CLIB89 Shows Transposable Element Diversity.</title>
        <authorList>
            <person name="Magnan C."/>
            <person name="Yu J."/>
            <person name="Chang I."/>
            <person name="Jahn E."/>
            <person name="Kanomata Y."/>
            <person name="Wu J."/>
            <person name="Zeller M."/>
            <person name="Oakes M."/>
            <person name="Baldi P."/>
            <person name="Sandmeyer S."/>
        </authorList>
    </citation>
    <scope>NUCLEOTIDE SEQUENCE [LARGE SCALE GENOMIC DNA]</scope>
    <source>
        <strain evidence="3">CLIB89(W29)</strain>
    </source>
</reference>
<proteinExistence type="predicted"/>
<organism evidence="2 3">
    <name type="scientific">Yarrowia lipolytica</name>
    <name type="common">Candida lipolytica</name>
    <dbReference type="NCBI Taxonomy" id="4952"/>
    <lineage>
        <taxon>Eukaryota</taxon>
        <taxon>Fungi</taxon>
        <taxon>Dikarya</taxon>
        <taxon>Ascomycota</taxon>
        <taxon>Saccharomycotina</taxon>
        <taxon>Dipodascomycetes</taxon>
        <taxon>Dipodascales</taxon>
        <taxon>Dipodascales incertae sedis</taxon>
        <taxon>Yarrowia</taxon>
    </lineage>
</organism>
<evidence type="ECO:0000256" key="1">
    <source>
        <dbReference type="SAM" id="MobiDB-lite"/>
    </source>
</evidence>
<protein>
    <recommendedName>
        <fullName evidence="4">C2H2-type domain-containing protein</fullName>
    </recommendedName>
</protein>
<feature type="region of interest" description="Disordered" evidence="1">
    <location>
        <begin position="176"/>
        <end position="277"/>
    </location>
</feature>
<dbReference type="Proteomes" id="UP000182444">
    <property type="component" value="Chromosome 1E"/>
</dbReference>
<feature type="compositionally biased region" description="Low complexity" evidence="1">
    <location>
        <begin position="62"/>
        <end position="75"/>
    </location>
</feature>
<feature type="compositionally biased region" description="Polar residues" evidence="1">
    <location>
        <begin position="33"/>
        <end position="59"/>
    </location>
</feature>
<name>A0A1D8NIY0_YARLL</name>
<evidence type="ECO:0000313" key="3">
    <source>
        <dbReference type="Proteomes" id="UP000182444"/>
    </source>
</evidence>
<dbReference type="VEuPathDB" id="FungiDB:YALI1_E21615g"/>
<feature type="compositionally biased region" description="Basic residues" evidence="1">
    <location>
        <begin position="226"/>
        <end position="240"/>
    </location>
</feature>
<sequence length="277" mass="31177">MAPEVNVQHKAASRYIWVTTSLAGGRLVIGRRYQSQPSKPPSVTISHHQSPPVTTSSPHQSPPVTTKSPSVTTSNTTLTTITRVLISTMKSKTRYHCPHFGCKKSYTRRDYVERHAVNREYECEIGIAHEDRSDSRKIRVIQQHAESLGSTLNQFEPANTRHDHKTIHLPGVRPILQSSRPVRTPHGHKVPPKTCGKIPTPRSSLAGAGDHDGTGSRDRSWPRARFWSRSRSRSRPRSRWIRNSPNDFRQRSHVSKRTSGPPNRPQPGLVLCLPTET</sequence>
<gene>
    <name evidence="2" type="ORF">YALI1_E21615g</name>
</gene>